<feature type="domain" description="Synergin gamma C-terminal" evidence="2">
    <location>
        <begin position="690"/>
        <end position="883"/>
    </location>
</feature>
<feature type="compositionally biased region" description="Low complexity" evidence="1">
    <location>
        <begin position="21"/>
        <end position="30"/>
    </location>
</feature>
<feature type="region of interest" description="Disordered" evidence="1">
    <location>
        <begin position="1"/>
        <end position="47"/>
    </location>
</feature>
<organism evidence="3 4">
    <name type="scientific">Aquilegia coerulea</name>
    <name type="common">Rocky mountain columbine</name>
    <dbReference type="NCBI Taxonomy" id="218851"/>
    <lineage>
        <taxon>Eukaryota</taxon>
        <taxon>Viridiplantae</taxon>
        <taxon>Streptophyta</taxon>
        <taxon>Embryophyta</taxon>
        <taxon>Tracheophyta</taxon>
        <taxon>Spermatophyta</taxon>
        <taxon>Magnoliopsida</taxon>
        <taxon>Ranunculales</taxon>
        <taxon>Ranunculaceae</taxon>
        <taxon>Thalictroideae</taxon>
        <taxon>Aquilegia</taxon>
    </lineage>
</organism>
<dbReference type="PANTHER" id="PTHR35701:SF1">
    <property type="entry name" value="OS11G0148400 PROTEIN"/>
    <property type="match status" value="1"/>
</dbReference>
<reference evidence="3 4" key="1">
    <citation type="submission" date="2017-09" db="EMBL/GenBank/DDBJ databases">
        <title>WGS assembly of Aquilegia coerulea Goldsmith.</title>
        <authorList>
            <person name="Hodges S."/>
            <person name="Kramer E."/>
            <person name="Nordborg M."/>
            <person name="Tomkins J."/>
            <person name="Borevitz J."/>
            <person name="Derieg N."/>
            <person name="Yan J."/>
            <person name="Mihaltcheva S."/>
            <person name="Hayes R.D."/>
            <person name="Rokhsar D."/>
        </authorList>
    </citation>
    <scope>NUCLEOTIDE SEQUENCE [LARGE SCALE GENOMIC DNA]</scope>
    <source>
        <strain evidence="4">cv. Goldsmith</strain>
    </source>
</reference>
<feature type="compositionally biased region" description="Acidic residues" evidence="1">
    <location>
        <begin position="1"/>
        <end position="14"/>
    </location>
</feature>
<dbReference type="EMBL" id="KZ305071">
    <property type="protein sequence ID" value="PIA30795.1"/>
    <property type="molecule type" value="Genomic_DNA"/>
</dbReference>
<keyword evidence="4" id="KW-1185">Reference proteome</keyword>
<accession>A0A2G5CHN2</accession>
<feature type="compositionally biased region" description="Acidic residues" evidence="1">
    <location>
        <begin position="129"/>
        <end position="140"/>
    </location>
</feature>
<dbReference type="Pfam" id="PF25999">
    <property type="entry name" value="SYNRG_C"/>
    <property type="match status" value="1"/>
</dbReference>
<gene>
    <name evidence="3" type="ORF">AQUCO_05400120v1</name>
</gene>
<evidence type="ECO:0000259" key="2">
    <source>
        <dbReference type="Pfam" id="PF25999"/>
    </source>
</evidence>
<dbReference type="InterPro" id="IPR059024">
    <property type="entry name" value="SYNRG_C"/>
</dbReference>
<dbReference type="OrthoDB" id="765227at2759"/>
<protein>
    <recommendedName>
        <fullName evidence="2">Synergin gamma C-terminal domain-containing protein</fullName>
    </recommendedName>
</protein>
<dbReference type="InParanoid" id="A0A2G5CHN2"/>
<evidence type="ECO:0000256" key="1">
    <source>
        <dbReference type="SAM" id="MobiDB-lite"/>
    </source>
</evidence>
<evidence type="ECO:0000313" key="4">
    <source>
        <dbReference type="Proteomes" id="UP000230069"/>
    </source>
</evidence>
<feature type="compositionally biased region" description="Polar residues" evidence="1">
    <location>
        <begin position="154"/>
        <end position="163"/>
    </location>
</feature>
<evidence type="ECO:0000313" key="3">
    <source>
        <dbReference type="EMBL" id="PIA30795.1"/>
    </source>
</evidence>
<name>A0A2G5CHN2_AQUCA</name>
<dbReference type="AlphaFoldDB" id="A0A2G5CHN2"/>
<dbReference type="Proteomes" id="UP000230069">
    <property type="component" value="Unassembled WGS sequence"/>
</dbReference>
<proteinExistence type="predicted"/>
<sequence length="890" mass="98701">MAENQAEDEEDEIFGDFKFISSSPNSNQNNNDDDDWGDFVTTPSHSQKQDFFQTSLHFQPSNSFSSVTQNPSNNDTFEFSNNFNPLNISLDHTTTKSNGIELQSSESGKKLESRWEKPRGALPLSLFGGDDDNEEEEEEQSVTSFNEDVRDIFSSKSESTPKSLGSGIGFNELIVNLYGNQAENGSNLNHVDGLNGRNEEIKVENGSNSILFENMYSKTEQIKVENGLNSHSIEENGDFDEDDDWEFKDAVIENVAGVSIKKDENVLASWDFQSEAPATTTITMTTTSTPTKAKESNIQESSEGSAFGFSSSVHHGDWFVSSNGKSSSPIIIENGFDFELGVSAANTWNSTSLKQIPTENGNTTSLVDENFDSDESFFDFQDPFTKSEALDGFSEQKEELKIVDQSGTGIKELAVTDEVQENGKAQENDRKALPLSIFSDGNLDSDESLFGEEVFSFNPTTFVRNGINSQVSSSKLSLNELISDLYGQAKNVPAASSTPEHTGIGFSSAQATVDSNLPDGEDDFDEFIAAFSENKSEYSSPTVVQGNIHQELPAESKISSFVEFYTRLKEESGSIILHHLSNLKNGQKAAALSGDDTKADVLQEEIKTAYKKLFQENMVSEEVYSHEHQQRNSSRKELLASMEDAKFRVLASEYCLPERIILAEQNMKSAVELFEHAISVVKILNERSSEDLFAYTMAWSRMITTCTQELKHGASIWKQSIEKNVDKQILSKSRGHGYILALGEIYRVAEVLRVSLTFYKPWILSSLVDPIDMFASLEDCNAVWSYSGINDALQSLSDLVGTGYDGRAKALLGSIKSIHDLIHHEVFTLQNSVSLSEPTCRLSLLPLKIVPAEINMVLWNGEHYFLTLANFWANLISSDPPKLPYIPVNS</sequence>
<feature type="region of interest" description="Disordered" evidence="1">
    <location>
        <begin position="121"/>
        <end position="164"/>
    </location>
</feature>
<dbReference type="PANTHER" id="PTHR35701">
    <property type="entry name" value="OS11G0148400 PROTEIN"/>
    <property type="match status" value="1"/>
</dbReference>
<dbReference type="FunCoup" id="A0A2G5CHN2">
    <property type="interactions" value="1663"/>
</dbReference>
<dbReference type="STRING" id="218851.A0A2G5CHN2"/>